<dbReference type="Gene3D" id="2.60.40.10">
    <property type="entry name" value="Immunoglobulins"/>
    <property type="match status" value="2"/>
</dbReference>
<protein>
    <submittedName>
        <fullName evidence="7">TRML2 protein</fullName>
    </submittedName>
</protein>
<keyword evidence="1" id="KW-0732">Signal</keyword>
<dbReference type="InterPro" id="IPR036179">
    <property type="entry name" value="Ig-like_dom_sf"/>
</dbReference>
<accession>A0A7L1HQN4</accession>
<feature type="transmembrane region" description="Helical" evidence="5">
    <location>
        <begin position="260"/>
        <end position="283"/>
    </location>
</feature>
<organism evidence="7 8">
    <name type="scientific">Nycticryphes semicollaris</name>
    <dbReference type="NCBI Taxonomy" id="227226"/>
    <lineage>
        <taxon>Eukaryota</taxon>
        <taxon>Metazoa</taxon>
        <taxon>Chordata</taxon>
        <taxon>Craniata</taxon>
        <taxon>Vertebrata</taxon>
        <taxon>Euteleostomi</taxon>
        <taxon>Archelosauria</taxon>
        <taxon>Archosauria</taxon>
        <taxon>Dinosauria</taxon>
        <taxon>Saurischia</taxon>
        <taxon>Theropoda</taxon>
        <taxon>Coelurosauria</taxon>
        <taxon>Aves</taxon>
        <taxon>Neognathae</taxon>
        <taxon>Neoaves</taxon>
        <taxon>Charadriiformes</taxon>
        <taxon>Rostratulidae</taxon>
        <taxon>Nycticryphes</taxon>
    </lineage>
</organism>
<sequence>LAFTALQAQTPEDTKRLSEGSTLSLQCSYTALSGYQQKKAWCRVRDEECELLVETTMVPLPLLRNEATKGDVAIVDNRSSQMVSITMTNLQAEDSGTYSCAYRSHSNQYIPLRTISLIVFKEIHKWENESLSVQCPYSTMDYSMDTKFWCQIEDQTWCNEVVRTKYYPTWRRNRQAAKDRTLIQDDTQNRTVTITIHNLQAQDSGVYWCAVYRNRFTPIMEFKLSVSNILTRTTLSGTTSTTQPTPSGNSPPPSSNVHTFTIFSGVLSILFILTFITLITLCIRKRKQLKRRGNRQEEDIYDKPDDTAQLDRTERTESLKDDSEDLQYVMLNHKSQLSPEAHLYCNVEPSQVHRKPKDENVEYAVVALK</sequence>
<keyword evidence="5" id="KW-0812">Transmembrane</keyword>
<comment type="caution">
    <text evidence="7">The sequence shown here is derived from an EMBL/GenBank/DDBJ whole genome shotgun (WGS) entry which is preliminary data.</text>
</comment>
<dbReference type="AlphaFoldDB" id="A0A7L1HQN4"/>
<evidence type="ECO:0000256" key="1">
    <source>
        <dbReference type="ARBA" id="ARBA00022729"/>
    </source>
</evidence>
<feature type="compositionally biased region" description="Low complexity" evidence="4">
    <location>
        <begin position="235"/>
        <end position="248"/>
    </location>
</feature>
<feature type="domain" description="Ig-like" evidence="6">
    <location>
        <begin position="1"/>
        <end position="116"/>
    </location>
</feature>
<dbReference type="GO" id="GO:0009986">
    <property type="term" value="C:cell surface"/>
    <property type="evidence" value="ECO:0007669"/>
    <property type="project" value="TreeGrafter"/>
</dbReference>
<reference evidence="7 8" key="1">
    <citation type="submission" date="2019-09" db="EMBL/GenBank/DDBJ databases">
        <title>Bird 10,000 Genomes (B10K) Project - Family phase.</title>
        <authorList>
            <person name="Zhang G."/>
        </authorList>
    </citation>
    <scope>NUCLEOTIDE SEQUENCE [LARGE SCALE GENOMIC DNA]</scope>
    <source>
        <strain evidence="7">B10K-DU-002-14</strain>
        <tissue evidence="7">Muscle</tissue>
    </source>
</reference>
<evidence type="ECO:0000256" key="3">
    <source>
        <dbReference type="ARBA" id="ARBA00023319"/>
    </source>
</evidence>
<keyword evidence="5" id="KW-1133">Transmembrane helix</keyword>
<dbReference type="GO" id="GO:0038023">
    <property type="term" value="F:signaling receptor activity"/>
    <property type="evidence" value="ECO:0007669"/>
    <property type="project" value="TreeGrafter"/>
</dbReference>
<evidence type="ECO:0000313" key="7">
    <source>
        <dbReference type="EMBL" id="NXN28467.1"/>
    </source>
</evidence>
<dbReference type="InterPro" id="IPR052314">
    <property type="entry name" value="Immune_rcpt_domain"/>
</dbReference>
<name>A0A7L1HQN4_9CHAR</name>
<keyword evidence="5" id="KW-0472">Membrane</keyword>
<dbReference type="CDD" id="cd05716">
    <property type="entry name" value="IgV_pIgR_like"/>
    <property type="match status" value="1"/>
</dbReference>
<dbReference type="Pfam" id="PF07686">
    <property type="entry name" value="V-set"/>
    <property type="match status" value="2"/>
</dbReference>
<dbReference type="EMBL" id="VXBJ01004424">
    <property type="protein sequence ID" value="NXN28467.1"/>
    <property type="molecule type" value="Genomic_DNA"/>
</dbReference>
<dbReference type="SMART" id="SM00409">
    <property type="entry name" value="IG"/>
    <property type="match status" value="2"/>
</dbReference>
<dbReference type="OrthoDB" id="8959642at2759"/>
<feature type="non-terminal residue" evidence="7">
    <location>
        <position position="1"/>
    </location>
</feature>
<dbReference type="InterPro" id="IPR013783">
    <property type="entry name" value="Ig-like_fold"/>
</dbReference>
<dbReference type="InterPro" id="IPR007110">
    <property type="entry name" value="Ig-like_dom"/>
</dbReference>
<keyword evidence="2" id="KW-1015">Disulfide bond</keyword>
<evidence type="ECO:0000256" key="5">
    <source>
        <dbReference type="SAM" id="Phobius"/>
    </source>
</evidence>
<feature type="non-terminal residue" evidence="7">
    <location>
        <position position="369"/>
    </location>
</feature>
<dbReference type="InterPro" id="IPR003599">
    <property type="entry name" value="Ig_sub"/>
</dbReference>
<evidence type="ECO:0000313" key="8">
    <source>
        <dbReference type="Proteomes" id="UP000586634"/>
    </source>
</evidence>
<dbReference type="PROSITE" id="PS50835">
    <property type="entry name" value="IG_LIKE"/>
    <property type="match status" value="2"/>
</dbReference>
<keyword evidence="3" id="KW-0393">Immunoglobulin domain</keyword>
<dbReference type="SMART" id="SM00406">
    <property type="entry name" value="IGv"/>
    <property type="match status" value="2"/>
</dbReference>
<gene>
    <name evidence="7" type="primary">Treml2</name>
    <name evidence="7" type="ORF">NYCSEM_R15371</name>
</gene>
<feature type="region of interest" description="Disordered" evidence="4">
    <location>
        <begin position="235"/>
        <end position="255"/>
    </location>
</feature>
<evidence type="ECO:0000256" key="2">
    <source>
        <dbReference type="ARBA" id="ARBA00023157"/>
    </source>
</evidence>
<dbReference type="SUPFAM" id="SSF48726">
    <property type="entry name" value="Immunoglobulin"/>
    <property type="match status" value="2"/>
</dbReference>
<keyword evidence="8" id="KW-1185">Reference proteome</keyword>
<dbReference type="PANTHER" id="PTHR16423">
    <property type="entry name" value="TREM-LIKE TRANSCRIPT PROTEIN"/>
    <property type="match status" value="1"/>
</dbReference>
<dbReference type="PANTHER" id="PTHR16423:SF6">
    <property type="entry name" value="TRIGGERING RECEPTOR EXPRESSED ON MYELOID CELLS 2-RELATED"/>
    <property type="match status" value="1"/>
</dbReference>
<dbReference type="Proteomes" id="UP000586634">
    <property type="component" value="Unassembled WGS sequence"/>
</dbReference>
<feature type="domain" description="Ig-like" evidence="6">
    <location>
        <begin position="150"/>
        <end position="225"/>
    </location>
</feature>
<dbReference type="InterPro" id="IPR013106">
    <property type="entry name" value="Ig_V-set"/>
</dbReference>
<evidence type="ECO:0000256" key="4">
    <source>
        <dbReference type="SAM" id="MobiDB-lite"/>
    </source>
</evidence>
<proteinExistence type="predicted"/>
<evidence type="ECO:0000259" key="6">
    <source>
        <dbReference type="PROSITE" id="PS50835"/>
    </source>
</evidence>